<protein>
    <submittedName>
        <fullName evidence="1">Uncharacterized protein</fullName>
    </submittedName>
</protein>
<evidence type="ECO:0000313" key="1">
    <source>
        <dbReference type="EMBL" id="MBC5724387.1"/>
    </source>
</evidence>
<name>A0A923LUV8_9FIRM</name>
<dbReference type="RefSeq" id="WP_054326517.1">
    <property type="nucleotide sequence ID" value="NZ_JACOPL010000002.1"/>
</dbReference>
<reference evidence="1" key="1">
    <citation type="submission" date="2020-08" db="EMBL/GenBank/DDBJ databases">
        <title>Genome public.</title>
        <authorList>
            <person name="Liu C."/>
            <person name="Sun Q."/>
        </authorList>
    </citation>
    <scope>NUCLEOTIDE SEQUENCE</scope>
    <source>
        <strain evidence="1">NSJ-28</strain>
    </source>
</reference>
<comment type="caution">
    <text evidence="1">The sequence shown here is derived from an EMBL/GenBank/DDBJ whole genome shotgun (WGS) entry which is preliminary data.</text>
</comment>
<proteinExistence type="predicted"/>
<keyword evidence="2" id="KW-1185">Reference proteome</keyword>
<gene>
    <name evidence="1" type="ORF">H8S45_02740</name>
</gene>
<evidence type="ECO:0000313" key="2">
    <source>
        <dbReference type="Proteomes" id="UP000606499"/>
    </source>
</evidence>
<dbReference type="EMBL" id="JACOPL010000002">
    <property type="protein sequence ID" value="MBC5724387.1"/>
    <property type="molecule type" value="Genomic_DNA"/>
</dbReference>
<dbReference type="Proteomes" id="UP000606499">
    <property type="component" value="Unassembled WGS sequence"/>
</dbReference>
<accession>A0A923LUV8</accession>
<dbReference type="AlphaFoldDB" id="A0A923LUV8"/>
<sequence>MRNRNDFRCKDCRYYQTLFLYHENMEDYYETDYGLCVDFDVSRPVRFDEDACGYFRRRDLTPREEYEEYLDELRRPELSDDFYFKSP</sequence>
<organism evidence="1 2">
    <name type="scientific">Agathobaculum faecis</name>
    <dbReference type="NCBI Taxonomy" id="2763013"/>
    <lineage>
        <taxon>Bacteria</taxon>
        <taxon>Bacillati</taxon>
        <taxon>Bacillota</taxon>
        <taxon>Clostridia</taxon>
        <taxon>Eubacteriales</taxon>
        <taxon>Butyricicoccaceae</taxon>
        <taxon>Agathobaculum</taxon>
    </lineage>
</organism>